<evidence type="ECO:0000313" key="6">
    <source>
        <dbReference type="Proteomes" id="UP000323067"/>
    </source>
</evidence>
<dbReference type="Gene3D" id="1.20.1280.50">
    <property type="match status" value="1"/>
</dbReference>
<evidence type="ECO:0000256" key="2">
    <source>
        <dbReference type="ARBA" id="ARBA00022786"/>
    </source>
</evidence>
<feature type="region of interest" description="Disordered" evidence="3">
    <location>
        <begin position="35"/>
        <end position="61"/>
    </location>
</feature>
<protein>
    <submittedName>
        <fullName evidence="5">F-box domain</fullName>
    </submittedName>
</protein>
<dbReference type="OMA" id="HPCWFIP"/>
<accession>A0A2H4S7E9</accession>
<dbReference type="UniPathway" id="UPA00143"/>
<name>A0A2H4S7E9_CORMI</name>
<dbReference type="OrthoDB" id="722566at2759"/>
<sequence>MPNMDHSSLPSIWGRHDAEDEDVLEFLNHIPDETGALKRRKPLPTDSPSPPGFTKSNGRWLDPLNENLDDLMNRLHSDAPLHTLPGTRMEPHKKENVTPLLSIPAELLHAVLSYLAPFDLLNVTATCRTLREYAVSELHWHRCIQRNVPGVWLSTPGPCKTYRQLYSALDRLWFLPRYKIWFSDRDLMGKLILARYDQRRGCIEAYQLLAVSRKDSYDHWPADSEVIIHGFEPKVSLHLDKPVLQFRVHKEGKAERDFRNRPGANRFSDEMPMTLDDRLAGMYSNFMLTRPLDPEEADKSLSADYPYHHIWPPPAIPARHHVAGIESGQAVARTSTYDRPRSRSEVSDQTFRIRQWMELTGTWPPPLSWAAAPLPNGNGGAAPIGVHIGEEIVTYSTLDPTLYTPTATKPWRGIWVGDYSGHGCEFLLVNQPDDPPATDLELGLERGDTESEKEWRKRWLDARIYRGRLEAIKLTGDPNIPRGEYTFVADDLGPAGYVGDAQDELFAGARMVKSKGHVAAAGFHRDKFIESQLILLSHNRLAQYWVGFGHISFFERVHIDELIKT</sequence>
<evidence type="ECO:0000259" key="4">
    <source>
        <dbReference type="PROSITE" id="PS50181"/>
    </source>
</evidence>
<dbReference type="AlphaFoldDB" id="A0A2H4S7E9"/>
<feature type="domain" description="F-box" evidence="4">
    <location>
        <begin position="97"/>
        <end position="143"/>
    </location>
</feature>
<dbReference type="PANTHER" id="PTHR10706:SF130">
    <property type="entry name" value="F-BOX ONLY PROTEIN 31"/>
    <property type="match status" value="1"/>
</dbReference>
<dbReference type="VEuPathDB" id="FungiDB:CCM_06049"/>
<dbReference type="InterPro" id="IPR036047">
    <property type="entry name" value="F-box-like_dom_sf"/>
</dbReference>
<evidence type="ECO:0000313" key="5">
    <source>
        <dbReference type="EMBL" id="ATY59012.1"/>
    </source>
</evidence>
<dbReference type="Proteomes" id="UP000323067">
    <property type="component" value="Chromosome iv"/>
</dbReference>
<reference evidence="5 6" key="1">
    <citation type="journal article" date="2017" name="BMC Genomics">
        <title>Chromosome level assembly and secondary metabolite potential of the parasitic fungus Cordyceps militaris.</title>
        <authorList>
            <person name="Kramer G.J."/>
            <person name="Nodwell J.R."/>
        </authorList>
    </citation>
    <scope>NUCLEOTIDE SEQUENCE [LARGE SCALE GENOMIC DNA]</scope>
    <source>
        <strain evidence="5 6">ATCC 34164</strain>
    </source>
</reference>
<dbReference type="SUPFAM" id="SSF81383">
    <property type="entry name" value="F-box domain"/>
    <property type="match status" value="1"/>
</dbReference>
<organism evidence="5 6">
    <name type="scientific">Cordyceps militaris</name>
    <name type="common">Caterpillar fungus</name>
    <name type="synonym">Clavaria militaris</name>
    <dbReference type="NCBI Taxonomy" id="73501"/>
    <lineage>
        <taxon>Eukaryota</taxon>
        <taxon>Fungi</taxon>
        <taxon>Dikarya</taxon>
        <taxon>Ascomycota</taxon>
        <taxon>Pezizomycotina</taxon>
        <taxon>Sordariomycetes</taxon>
        <taxon>Hypocreomycetidae</taxon>
        <taxon>Hypocreales</taxon>
        <taxon>Cordycipitaceae</taxon>
        <taxon>Cordyceps</taxon>
    </lineage>
</organism>
<proteinExistence type="predicted"/>
<dbReference type="Pfam" id="PF12937">
    <property type="entry name" value="F-box-like"/>
    <property type="match status" value="1"/>
</dbReference>
<dbReference type="PANTHER" id="PTHR10706">
    <property type="entry name" value="F-BOX FAMILY PROTEIN"/>
    <property type="match status" value="1"/>
</dbReference>
<keyword evidence="2" id="KW-0833">Ubl conjugation pathway</keyword>
<dbReference type="EMBL" id="CP023322">
    <property type="protein sequence ID" value="ATY59012.1"/>
    <property type="molecule type" value="Genomic_DNA"/>
</dbReference>
<dbReference type="InterPro" id="IPR001810">
    <property type="entry name" value="F-box_dom"/>
</dbReference>
<evidence type="ECO:0000256" key="3">
    <source>
        <dbReference type="SAM" id="MobiDB-lite"/>
    </source>
</evidence>
<dbReference type="GO" id="GO:0016567">
    <property type="term" value="P:protein ubiquitination"/>
    <property type="evidence" value="ECO:0007669"/>
    <property type="project" value="UniProtKB-UniPathway"/>
</dbReference>
<dbReference type="InterPro" id="IPR045048">
    <property type="entry name" value="FBXO31/39"/>
</dbReference>
<dbReference type="VEuPathDB" id="FungiDB:A9K55_003414"/>
<dbReference type="PROSITE" id="PS50181">
    <property type="entry name" value="FBOX"/>
    <property type="match status" value="1"/>
</dbReference>
<evidence type="ECO:0000256" key="1">
    <source>
        <dbReference type="ARBA" id="ARBA00004906"/>
    </source>
</evidence>
<dbReference type="SMART" id="SM00256">
    <property type="entry name" value="FBOX"/>
    <property type="match status" value="1"/>
</dbReference>
<gene>
    <name evidence="5" type="ORF">A9K55_003414</name>
</gene>
<dbReference type="Pfam" id="PF12014">
    <property type="entry name" value="Cyclin_D1_bind"/>
    <property type="match status" value="1"/>
</dbReference>
<comment type="pathway">
    <text evidence="1">Protein modification; protein ubiquitination.</text>
</comment>